<organism evidence="2">
    <name type="scientific">mine drainage metagenome</name>
    <dbReference type="NCBI Taxonomy" id="410659"/>
    <lineage>
        <taxon>unclassified sequences</taxon>
        <taxon>metagenomes</taxon>
        <taxon>ecological metagenomes</taxon>
    </lineage>
</organism>
<evidence type="ECO:0000313" key="2">
    <source>
        <dbReference type="EMBL" id="CBI11578.1"/>
    </source>
</evidence>
<evidence type="ECO:0000256" key="1">
    <source>
        <dbReference type="SAM" id="Phobius"/>
    </source>
</evidence>
<dbReference type="EMBL" id="CABR01000151">
    <property type="protein sequence ID" value="CBI11578.1"/>
    <property type="molecule type" value="Genomic_DNA"/>
</dbReference>
<keyword evidence="1" id="KW-1133">Transmembrane helix</keyword>
<keyword evidence="1" id="KW-0472">Membrane</keyword>
<evidence type="ECO:0008006" key="3">
    <source>
        <dbReference type="Google" id="ProtNLM"/>
    </source>
</evidence>
<keyword evidence="1" id="KW-0812">Transmembrane</keyword>
<reference evidence="2" key="1">
    <citation type="submission" date="2009-10" db="EMBL/GenBank/DDBJ databases">
        <title>Diversity of trophic interactions inside an arsenic-rich microbial ecosystem.</title>
        <authorList>
            <person name="Bertin P.N."/>
            <person name="Heinrich-Salmeron A."/>
            <person name="Pelletier E."/>
            <person name="Goulhen-Chollet F."/>
            <person name="Arsene-Ploetze F."/>
            <person name="Gallien S."/>
            <person name="Calteau A."/>
            <person name="Vallenet D."/>
            <person name="Casiot C."/>
            <person name="Chane-Woon-Ming B."/>
            <person name="Giloteaux L."/>
            <person name="Barakat M."/>
            <person name="Bonnefoy V."/>
            <person name="Bruneel O."/>
            <person name="Chandler M."/>
            <person name="Cleiss J."/>
            <person name="Duran R."/>
            <person name="Elbaz-Poulichet F."/>
            <person name="Fonknechten N."/>
            <person name="Lauga B."/>
            <person name="Mornico D."/>
            <person name="Ortet P."/>
            <person name="Schaeffer C."/>
            <person name="Siguier P."/>
            <person name="Alexander Thil Smith A."/>
            <person name="Van Dorsselaer A."/>
            <person name="Weissenbach J."/>
            <person name="Medigue C."/>
            <person name="Le Paslier D."/>
        </authorList>
    </citation>
    <scope>NUCLEOTIDE SEQUENCE</scope>
</reference>
<gene>
    <name evidence="2" type="ORF">CARN7_2412</name>
</gene>
<proteinExistence type="predicted"/>
<feature type="transmembrane region" description="Helical" evidence="1">
    <location>
        <begin position="139"/>
        <end position="157"/>
    </location>
</feature>
<name>E6QWF5_9ZZZZ</name>
<feature type="transmembrane region" description="Helical" evidence="1">
    <location>
        <begin position="60"/>
        <end position="80"/>
    </location>
</feature>
<protein>
    <recommendedName>
        <fullName evidence="3">Transmembrane protein</fullName>
    </recommendedName>
</protein>
<feature type="transmembrane region" description="Helical" evidence="1">
    <location>
        <begin position="32"/>
        <end position="53"/>
    </location>
</feature>
<feature type="transmembrane region" description="Helical" evidence="1">
    <location>
        <begin position="163"/>
        <end position="182"/>
    </location>
</feature>
<feature type="transmembrane region" description="Helical" evidence="1">
    <location>
        <begin position="86"/>
        <end position="108"/>
    </location>
</feature>
<dbReference type="AlphaFoldDB" id="E6QWF5"/>
<comment type="caution">
    <text evidence="2">The sequence shown here is derived from an EMBL/GenBank/DDBJ whole genome shotgun (WGS) entry which is preliminary data.</text>
</comment>
<accession>E6QWF5</accession>
<feature type="transmembrane region" description="Helical" evidence="1">
    <location>
        <begin position="7"/>
        <end position="26"/>
    </location>
</feature>
<sequence>MSRLDIFRGLGMATTLIGYAILANYTNQSEKMGMLGALVALAPIVLTGVVLAWRSAHRRFMLSWVTFLLMTLLWLLWPVLKQHYGWVYWLEHESMQWALFIVFARTLFAHRQPLCTQFAAIVHGPLTPEHARYARQITIAWTAFFATMILISTGLFFTQPIAIWSVFANFIFLPLVALMFIVEYGVRKWALPDLDETSIMDGVRAFMQHSARRY</sequence>